<dbReference type="PANTHER" id="PTHR24198:SF165">
    <property type="entry name" value="ANKYRIN REPEAT-CONTAINING PROTEIN-RELATED"/>
    <property type="match status" value="1"/>
</dbReference>
<proteinExistence type="predicted"/>
<keyword evidence="2 3" id="KW-0040">ANK repeat</keyword>
<organism evidence="4 5">
    <name type="scientific">Zopfia rhizophila CBS 207.26</name>
    <dbReference type="NCBI Taxonomy" id="1314779"/>
    <lineage>
        <taxon>Eukaryota</taxon>
        <taxon>Fungi</taxon>
        <taxon>Dikarya</taxon>
        <taxon>Ascomycota</taxon>
        <taxon>Pezizomycotina</taxon>
        <taxon>Dothideomycetes</taxon>
        <taxon>Dothideomycetes incertae sedis</taxon>
        <taxon>Zopfiaceae</taxon>
        <taxon>Zopfia</taxon>
    </lineage>
</organism>
<dbReference type="Gene3D" id="1.25.40.20">
    <property type="entry name" value="Ankyrin repeat-containing domain"/>
    <property type="match status" value="4"/>
</dbReference>
<dbReference type="SUPFAM" id="SSF48403">
    <property type="entry name" value="Ankyrin repeat"/>
    <property type="match status" value="3"/>
</dbReference>
<feature type="repeat" description="ANK" evidence="3">
    <location>
        <begin position="900"/>
        <end position="932"/>
    </location>
</feature>
<feature type="repeat" description="ANK" evidence="3">
    <location>
        <begin position="488"/>
        <end position="520"/>
    </location>
</feature>
<dbReference type="Pfam" id="PF12796">
    <property type="entry name" value="Ank_2"/>
    <property type="match status" value="3"/>
</dbReference>
<dbReference type="Proteomes" id="UP000800200">
    <property type="component" value="Unassembled WGS sequence"/>
</dbReference>
<dbReference type="InterPro" id="IPR002110">
    <property type="entry name" value="Ankyrin_rpt"/>
</dbReference>
<dbReference type="AlphaFoldDB" id="A0A6A6DET9"/>
<protein>
    <submittedName>
        <fullName evidence="4">Ankyrin</fullName>
    </submittedName>
</protein>
<keyword evidence="1" id="KW-0677">Repeat</keyword>
<keyword evidence="5" id="KW-1185">Reference proteome</keyword>
<feature type="repeat" description="ANK" evidence="3">
    <location>
        <begin position="935"/>
        <end position="967"/>
    </location>
</feature>
<sequence length="1030" mass="113044">MPHPPQQPADQEWAEQTIVTSALTQQASFKCINILSSFRTSNPDQRDLSNATLASLATSNCEPWLPQLFHNDLLFNPSPSAPESLSGHALAVPIDFHHPILSHPIIPFQPMIHAANILPAVQVAQVGSSSIIQDSSSTIHGEIPTVTGSAITVSRALLPPSVKHSHLRVLKYSFTNNLAGMEGPPTRRLLKDIQHPEYRHILKFLESPQDHLSDALAETFFRVAIESGDSHIVRFLLKRGIDQNRIVITVDSCRYTPIERSSILFHVEVTEALIDGKADLNKTYGTRGSFDYPEEYWLEESDEQYRPGILNLVMGVHWRYPIGKKGPPGAESVLNTLRLLLNAGAKVNYFSLRRAIHARDVEAIRLLTSASEPFQCARWMIDQEDMAGILTQLIKNCHADNTIIDIIITMLKARQAMDDARLPNLQASLSAALDFAINVGNVRIIRCMRSLGVQVTEYSLAYAIQSGTMELAYELIDSGVNVDPPAHENITPLSAAIANTDTEATRMLIQKGALSNIEEPSRWSASIVAASAVGDVQFVRFLISYRPPDFDSEHACFFKYSKIALGSAISGQHEEIILHLLEAGPFIGLAEVCPCGMYHQPSWSSLMETTLRIQNITIFGWILEAQSCSIYTEKTFQLAAEWGNVSVLEDLLRIRGEYRLEICLIEAIKRRDKRLVQFCLDKGANVNDHVVQSQHGYFLYEAIAQGDHEMAAILLQAGANPNDPAALFGAVSQGMDSINFLLEAVNSNNPSNNTIRGSAALQRAVRDQNVEMVEALVQICQPLDINRFSELRFNLRSENYPHNAGQITPLGTAIAIGRVDIVHILLNAGGDSNSVVTRLHTWTHPGIDINVVTITTVSSYITYPEQQTALLLAIHYDDLQASRILIEAGANVNFPAAKGIKRTPLQQASEVGNIEIVKLLLEAGAIVNAKPAFSGSGTALQLAAIKGWAGIVALLMGQGADVNAAGSTAHGRTALEGAAEHGRIHIVHELIKAGACQEQFERAMELAEFNGHIATRNYIESLLCRRNVCS</sequence>
<evidence type="ECO:0000256" key="3">
    <source>
        <dbReference type="PROSITE-ProRule" id="PRU00023"/>
    </source>
</evidence>
<feature type="non-terminal residue" evidence="4">
    <location>
        <position position="1"/>
    </location>
</feature>
<name>A0A6A6DET9_9PEZI</name>
<dbReference type="EMBL" id="ML994685">
    <property type="protein sequence ID" value="KAF2177655.1"/>
    <property type="molecule type" value="Genomic_DNA"/>
</dbReference>
<dbReference type="PROSITE" id="PS50297">
    <property type="entry name" value="ANK_REP_REGION"/>
    <property type="match status" value="4"/>
</dbReference>
<feature type="repeat" description="ANK" evidence="3">
    <location>
        <begin position="865"/>
        <end position="897"/>
    </location>
</feature>
<gene>
    <name evidence="4" type="ORF">K469DRAFT_719578</name>
</gene>
<evidence type="ECO:0000256" key="2">
    <source>
        <dbReference type="ARBA" id="ARBA00023043"/>
    </source>
</evidence>
<evidence type="ECO:0000256" key="1">
    <source>
        <dbReference type="ARBA" id="ARBA00022737"/>
    </source>
</evidence>
<dbReference type="PROSITE" id="PS50088">
    <property type="entry name" value="ANK_REPEAT"/>
    <property type="match status" value="5"/>
</dbReference>
<reference evidence="4" key="1">
    <citation type="journal article" date="2020" name="Stud. Mycol.">
        <title>101 Dothideomycetes genomes: a test case for predicting lifestyles and emergence of pathogens.</title>
        <authorList>
            <person name="Haridas S."/>
            <person name="Albert R."/>
            <person name="Binder M."/>
            <person name="Bloem J."/>
            <person name="Labutti K."/>
            <person name="Salamov A."/>
            <person name="Andreopoulos B."/>
            <person name="Baker S."/>
            <person name="Barry K."/>
            <person name="Bills G."/>
            <person name="Bluhm B."/>
            <person name="Cannon C."/>
            <person name="Castanera R."/>
            <person name="Culley D."/>
            <person name="Daum C."/>
            <person name="Ezra D."/>
            <person name="Gonzalez J."/>
            <person name="Henrissat B."/>
            <person name="Kuo A."/>
            <person name="Liang C."/>
            <person name="Lipzen A."/>
            <person name="Lutzoni F."/>
            <person name="Magnuson J."/>
            <person name="Mondo S."/>
            <person name="Nolan M."/>
            <person name="Ohm R."/>
            <person name="Pangilinan J."/>
            <person name="Park H.-J."/>
            <person name="Ramirez L."/>
            <person name="Alfaro M."/>
            <person name="Sun H."/>
            <person name="Tritt A."/>
            <person name="Yoshinaga Y."/>
            <person name="Zwiers L.-H."/>
            <person name="Turgeon B."/>
            <person name="Goodwin S."/>
            <person name="Spatafora J."/>
            <person name="Crous P."/>
            <person name="Grigoriev I."/>
        </authorList>
    </citation>
    <scope>NUCLEOTIDE SEQUENCE</scope>
    <source>
        <strain evidence="4">CBS 207.26</strain>
    </source>
</reference>
<evidence type="ECO:0000313" key="4">
    <source>
        <dbReference type="EMBL" id="KAF2177655.1"/>
    </source>
</evidence>
<feature type="repeat" description="ANK" evidence="3">
    <location>
        <begin position="970"/>
        <end position="995"/>
    </location>
</feature>
<dbReference type="SMART" id="SM00248">
    <property type="entry name" value="ANK"/>
    <property type="match status" value="14"/>
</dbReference>
<accession>A0A6A6DET9</accession>
<dbReference type="PANTHER" id="PTHR24198">
    <property type="entry name" value="ANKYRIN REPEAT AND PROTEIN KINASE DOMAIN-CONTAINING PROTEIN"/>
    <property type="match status" value="1"/>
</dbReference>
<evidence type="ECO:0000313" key="5">
    <source>
        <dbReference type="Proteomes" id="UP000800200"/>
    </source>
</evidence>
<dbReference type="InterPro" id="IPR036770">
    <property type="entry name" value="Ankyrin_rpt-contain_sf"/>
</dbReference>
<dbReference type="OrthoDB" id="539213at2759"/>